<dbReference type="InterPro" id="IPR013757">
    <property type="entry name" value="Topo_IIA_A_a_sf"/>
</dbReference>
<dbReference type="Proteomes" id="UP000062973">
    <property type="component" value="Chromosome"/>
</dbReference>
<feature type="compositionally biased region" description="Basic residues" evidence="1">
    <location>
        <begin position="111"/>
        <end position="120"/>
    </location>
</feature>
<sequence length="161" mass="17104">MQQVLGVSELQARAVLDLQLRRLTPWHRDSLREEPEEKSALALREVARWPQPGPLSARGERLVVARVDMLGDGLVVVPVDVLSGGGDVVVADGDVAVGAGGGGTGVEAARRASRRTHPRRGPQLPPTRRRALSCMFIASAASAVAWEAVAIQRLAVSHVVS</sequence>
<feature type="region of interest" description="Disordered" evidence="1">
    <location>
        <begin position="101"/>
        <end position="127"/>
    </location>
</feature>
<dbReference type="GO" id="GO:0003677">
    <property type="term" value="F:DNA binding"/>
    <property type="evidence" value="ECO:0007669"/>
    <property type="project" value="InterPro"/>
</dbReference>
<accession>A0A076MZE9</accession>
<gene>
    <name evidence="2" type="ORF">AMETH_5911</name>
</gene>
<dbReference type="GO" id="GO:0003918">
    <property type="term" value="F:DNA topoisomerase type II (double strand cut, ATP-hydrolyzing) activity"/>
    <property type="evidence" value="ECO:0007669"/>
    <property type="project" value="InterPro"/>
</dbReference>
<protein>
    <submittedName>
        <fullName evidence="2">Uncharacterized protein</fullName>
    </submittedName>
</protein>
<dbReference type="HOGENOM" id="CLU_1640271_0_0_11"/>
<keyword evidence="3" id="KW-1185">Reference proteome</keyword>
<dbReference type="GO" id="GO:0005524">
    <property type="term" value="F:ATP binding"/>
    <property type="evidence" value="ECO:0007669"/>
    <property type="project" value="InterPro"/>
</dbReference>
<evidence type="ECO:0000313" key="3">
    <source>
        <dbReference type="Proteomes" id="UP000062973"/>
    </source>
</evidence>
<name>A0A076MZE9_AMYME</name>
<proteinExistence type="predicted"/>
<dbReference type="Gene3D" id="1.10.268.10">
    <property type="entry name" value="Topoisomerase, domain 3"/>
    <property type="match status" value="1"/>
</dbReference>
<dbReference type="PATRIC" id="fig|1068978.7.peg.6345"/>
<organism evidence="2 3">
    <name type="scientific">Amycolatopsis methanolica 239</name>
    <dbReference type="NCBI Taxonomy" id="1068978"/>
    <lineage>
        <taxon>Bacteria</taxon>
        <taxon>Bacillati</taxon>
        <taxon>Actinomycetota</taxon>
        <taxon>Actinomycetes</taxon>
        <taxon>Pseudonocardiales</taxon>
        <taxon>Pseudonocardiaceae</taxon>
        <taxon>Amycolatopsis</taxon>
        <taxon>Amycolatopsis methanolica group</taxon>
    </lineage>
</organism>
<dbReference type="RefSeq" id="WP_017984839.1">
    <property type="nucleotide sequence ID" value="NZ_AQUL01000001.1"/>
</dbReference>
<dbReference type="EMBL" id="CP009110">
    <property type="protein sequence ID" value="AIJ26003.1"/>
    <property type="molecule type" value="Genomic_DNA"/>
</dbReference>
<dbReference type="KEGG" id="amq:AMETH_5911"/>
<evidence type="ECO:0000256" key="1">
    <source>
        <dbReference type="SAM" id="MobiDB-lite"/>
    </source>
</evidence>
<dbReference type="AlphaFoldDB" id="A0A076MZE9"/>
<reference evidence="2 3" key="1">
    <citation type="submission" date="2014-07" db="EMBL/GenBank/DDBJ databases">
        <title>Whole Genome Sequence of the Amycolatopsis methanolica 239.</title>
        <authorList>
            <person name="Tang B."/>
        </authorList>
    </citation>
    <scope>NUCLEOTIDE SEQUENCE [LARGE SCALE GENOMIC DNA]</scope>
    <source>
        <strain evidence="2 3">239</strain>
    </source>
</reference>
<evidence type="ECO:0000313" key="2">
    <source>
        <dbReference type="EMBL" id="AIJ26003.1"/>
    </source>
</evidence>